<gene>
    <name evidence="1" type="ORF">CLLI_16620</name>
</gene>
<dbReference type="AlphaFoldDB" id="A0A2T0B3L3"/>
<dbReference type="Proteomes" id="UP000239706">
    <property type="component" value="Unassembled WGS sequence"/>
</dbReference>
<keyword evidence="2" id="KW-1185">Reference proteome</keyword>
<proteinExistence type="predicted"/>
<evidence type="ECO:0000313" key="1">
    <source>
        <dbReference type="EMBL" id="PRR78403.1"/>
    </source>
</evidence>
<protein>
    <submittedName>
        <fullName evidence="1">Uncharacterized protein</fullName>
    </submittedName>
</protein>
<reference evidence="1 2" key="1">
    <citation type="submission" date="2018-03" db="EMBL/GenBank/DDBJ databases">
        <title>Genome sequence of Clostridium liquoris DSM 100320.</title>
        <authorList>
            <person name="Poehlein A."/>
            <person name="Daniel R."/>
        </authorList>
    </citation>
    <scope>NUCLEOTIDE SEQUENCE [LARGE SCALE GENOMIC DNA]</scope>
    <source>
        <strain evidence="1 2">DSM 100320</strain>
    </source>
</reference>
<evidence type="ECO:0000313" key="2">
    <source>
        <dbReference type="Proteomes" id="UP000239706"/>
    </source>
</evidence>
<dbReference type="EMBL" id="PVXO01000045">
    <property type="protein sequence ID" value="PRR78403.1"/>
    <property type="molecule type" value="Genomic_DNA"/>
</dbReference>
<organism evidence="1 2">
    <name type="scientific">Clostridium liquoris</name>
    <dbReference type="NCBI Taxonomy" id="1289519"/>
    <lineage>
        <taxon>Bacteria</taxon>
        <taxon>Bacillati</taxon>
        <taxon>Bacillota</taxon>
        <taxon>Clostridia</taxon>
        <taxon>Eubacteriales</taxon>
        <taxon>Clostridiaceae</taxon>
        <taxon>Clostridium</taxon>
    </lineage>
</organism>
<accession>A0A2T0B3L3</accession>
<name>A0A2T0B3L3_9CLOT</name>
<comment type="caution">
    <text evidence="1">The sequence shown here is derived from an EMBL/GenBank/DDBJ whole genome shotgun (WGS) entry which is preliminary data.</text>
</comment>
<sequence length="150" mass="17476">MLFLFIVLLCVTIYILYYYNSKLSLQKRQFIIVKKQYDDLKNKANKKNNLSDTIIIKYITPQYTSAVIKFKCNLYLYPLADAVVLISLEKDSFVQVQDCAKVNNTLWFEVSIPSSNRINSKGWIEGVNIQWVIDENESNIKVQSSFLDDN</sequence>